<proteinExistence type="predicted"/>
<name>A0A1H9MHL3_9ACTN</name>
<evidence type="ECO:0000256" key="6">
    <source>
        <dbReference type="SAM" id="MobiDB-lite"/>
    </source>
</evidence>
<dbReference type="Gene3D" id="1.20.1250.20">
    <property type="entry name" value="MFS general substrate transporter like domains"/>
    <property type="match status" value="2"/>
</dbReference>
<sequence length="437" mass="42778">MTTIEPSYGRVRTAARLALLAGGLFVVGTNAFVIAGVLPAIAGDLGTTQPAVASSITWYAAVVAVASPLVGVLLPRAPRTALIAVGLLLVAAGTVVAAFAPGLTVFVAGRVLAALGGAALVPTATAAAPTLLPPERRGLALAVTGLGFTLASAIGSPAGTALAAAVGWRVTMLALAGLAVLLAGGVALRLGHLPAGAPVSLGRRLGVLRDRRVVLVLAATALVTAGFNVVYIFSAQLSHAATGGDGRLLALLLLLYGAGGVVGTALAGPVTDRFGNRPTSAVATGALVAVFVLLALEERSFVALAVLFAVWGVVAFAAVVPLQHRLVGIDPATAGLTLGWYSTAMYVGIACAPLLGAAALAGGGAVELPLAGAAATALALVAFQLGFVGRGHTAAEAQPSGQTTGQTSGQPSGQPLGASSETSGTTSAIESSTRVGR</sequence>
<dbReference type="AlphaFoldDB" id="A0A1H9MHL3"/>
<accession>A0A1H9MHL3</accession>
<dbReference type="STRING" id="1036181.SAMN05421756_110141"/>
<dbReference type="CDD" id="cd17324">
    <property type="entry name" value="MFS_NepI_like"/>
    <property type="match status" value="1"/>
</dbReference>
<evidence type="ECO:0000313" key="9">
    <source>
        <dbReference type="EMBL" id="SER23184.1"/>
    </source>
</evidence>
<dbReference type="InterPro" id="IPR020846">
    <property type="entry name" value="MFS_dom"/>
</dbReference>
<dbReference type="RefSeq" id="WP_091185569.1">
    <property type="nucleotide sequence ID" value="NZ_FOFA01000010.1"/>
</dbReference>
<evidence type="ECO:0000256" key="2">
    <source>
        <dbReference type="ARBA" id="ARBA00022475"/>
    </source>
</evidence>
<keyword evidence="2" id="KW-1003">Cell membrane</keyword>
<dbReference type="Proteomes" id="UP000198504">
    <property type="component" value="Unassembled WGS sequence"/>
</dbReference>
<feature type="transmembrane region" description="Helical" evidence="7">
    <location>
        <begin position="279"/>
        <end position="296"/>
    </location>
</feature>
<feature type="transmembrane region" description="Helical" evidence="7">
    <location>
        <begin position="81"/>
        <end position="100"/>
    </location>
</feature>
<feature type="transmembrane region" description="Helical" evidence="7">
    <location>
        <begin position="139"/>
        <end position="166"/>
    </location>
</feature>
<dbReference type="InterPro" id="IPR050189">
    <property type="entry name" value="MFS_Efflux_Transporters"/>
</dbReference>
<keyword evidence="3 7" id="KW-0812">Transmembrane</keyword>
<evidence type="ECO:0000256" key="4">
    <source>
        <dbReference type="ARBA" id="ARBA00022989"/>
    </source>
</evidence>
<evidence type="ECO:0000259" key="8">
    <source>
        <dbReference type="PROSITE" id="PS50850"/>
    </source>
</evidence>
<feature type="region of interest" description="Disordered" evidence="6">
    <location>
        <begin position="395"/>
        <end position="437"/>
    </location>
</feature>
<evidence type="ECO:0000256" key="3">
    <source>
        <dbReference type="ARBA" id="ARBA00022692"/>
    </source>
</evidence>
<reference evidence="10" key="1">
    <citation type="submission" date="2016-10" db="EMBL/GenBank/DDBJ databases">
        <authorList>
            <person name="Varghese N."/>
            <person name="Submissions S."/>
        </authorList>
    </citation>
    <scope>NUCLEOTIDE SEQUENCE [LARGE SCALE GENOMIC DNA]</scope>
    <source>
        <strain evidence="10">CGMCC 4.6856</strain>
    </source>
</reference>
<dbReference type="Pfam" id="PF07690">
    <property type="entry name" value="MFS_1"/>
    <property type="match status" value="1"/>
</dbReference>
<feature type="transmembrane region" description="Helical" evidence="7">
    <location>
        <begin position="17"/>
        <end position="41"/>
    </location>
</feature>
<feature type="domain" description="Major facilitator superfamily (MFS) profile" evidence="8">
    <location>
        <begin position="16"/>
        <end position="394"/>
    </location>
</feature>
<protein>
    <submittedName>
        <fullName evidence="9">Predicted arabinose efflux permease, MFS family</fullName>
    </submittedName>
</protein>
<feature type="compositionally biased region" description="Low complexity" evidence="6">
    <location>
        <begin position="417"/>
        <end position="437"/>
    </location>
</feature>
<feature type="transmembrane region" description="Helical" evidence="7">
    <location>
        <begin position="112"/>
        <end position="132"/>
    </location>
</feature>
<dbReference type="GO" id="GO:0022857">
    <property type="term" value="F:transmembrane transporter activity"/>
    <property type="evidence" value="ECO:0007669"/>
    <property type="project" value="InterPro"/>
</dbReference>
<evidence type="ECO:0000256" key="5">
    <source>
        <dbReference type="ARBA" id="ARBA00023136"/>
    </source>
</evidence>
<feature type="transmembrane region" description="Helical" evidence="7">
    <location>
        <begin position="172"/>
        <end position="192"/>
    </location>
</feature>
<dbReference type="PANTHER" id="PTHR43124:SF3">
    <property type="entry name" value="CHLORAMPHENICOL EFFLUX PUMP RV0191"/>
    <property type="match status" value="1"/>
</dbReference>
<dbReference type="OrthoDB" id="9814237at2"/>
<dbReference type="PROSITE" id="PS50850">
    <property type="entry name" value="MFS"/>
    <property type="match status" value="1"/>
</dbReference>
<feature type="transmembrane region" description="Helical" evidence="7">
    <location>
        <begin position="213"/>
        <end position="234"/>
    </location>
</feature>
<keyword evidence="4 7" id="KW-1133">Transmembrane helix</keyword>
<dbReference type="InterPro" id="IPR011701">
    <property type="entry name" value="MFS"/>
</dbReference>
<feature type="compositionally biased region" description="Polar residues" evidence="6">
    <location>
        <begin position="399"/>
        <end position="413"/>
    </location>
</feature>
<dbReference type="PANTHER" id="PTHR43124">
    <property type="entry name" value="PURINE EFFLUX PUMP PBUE"/>
    <property type="match status" value="1"/>
</dbReference>
<dbReference type="SUPFAM" id="SSF103473">
    <property type="entry name" value="MFS general substrate transporter"/>
    <property type="match status" value="1"/>
</dbReference>
<organism evidence="9 10">
    <name type="scientific">Microlunatus flavus</name>
    <dbReference type="NCBI Taxonomy" id="1036181"/>
    <lineage>
        <taxon>Bacteria</taxon>
        <taxon>Bacillati</taxon>
        <taxon>Actinomycetota</taxon>
        <taxon>Actinomycetes</taxon>
        <taxon>Propionibacteriales</taxon>
        <taxon>Propionibacteriaceae</taxon>
        <taxon>Microlunatus</taxon>
    </lineage>
</organism>
<dbReference type="GO" id="GO:0005886">
    <property type="term" value="C:plasma membrane"/>
    <property type="evidence" value="ECO:0007669"/>
    <property type="project" value="UniProtKB-SubCell"/>
</dbReference>
<feature type="transmembrane region" description="Helical" evidence="7">
    <location>
        <begin position="246"/>
        <end position="267"/>
    </location>
</feature>
<feature type="transmembrane region" description="Helical" evidence="7">
    <location>
        <begin position="368"/>
        <end position="388"/>
    </location>
</feature>
<feature type="transmembrane region" description="Helical" evidence="7">
    <location>
        <begin position="302"/>
        <end position="322"/>
    </location>
</feature>
<feature type="transmembrane region" description="Helical" evidence="7">
    <location>
        <begin position="56"/>
        <end position="74"/>
    </location>
</feature>
<gene>
    <name evidence="9" type="ORF">SAMN05421756_110141</name>
</gene>
<evidence type="ECO:0000256" key="7">
    <source>
        <dbReference type="SAM" id="Phobius"/>
    </source>
</evidence>
<comment type="subcellular location">
    <subcellularLocation>
        <location evidence="1">Cell membrane</location>
        <topology evidence="1">Multi-pass membrane protein</topology>
    </subcellularLocation>
</comment>
<dbReference type="EMBL" id="FOFA01000010">
    <property type="protein sequence ID" value="SER23184.1"/>
    <property type="molecule type" value="Genomic_DNA"/>
</dbReference>
<keyword evidence="10" id="KW-1185">Reference proteome</keyword>
<evidence type="ECO:0000256" key="1">
    <source>
        <dbReference type="ARBA" id="ARBA00004651"/>
    </source>
</evidence>
<feature type="transmembrane region" description="Helical" evidence="7">
    <location>
        <begin position="343"/>
        <end position="362"/>
    </location>
</feature>
<dbReference type="InterPro" id="IPR036259">
    <property type="entry name" value="MFS_trans_sf"/>
</dbReference>
<evidence type="ECO:0000313" key="10">
    <source>
        <dbReference type="Proteomes" id="UP000198504"/>
    </source>
</evidence>
<keyword evidence="5 7" id="KW-0472">Membrane</keyword>